<evidence type="ECO:0000259" key="2">
    <source>
        <dbReference type="Pfam" id="PF02120"/>
    </source>
</evidence>
<comment type="caution">
    <text evidence="3">The sequence shown here is derived from an EMBL/GenBank/DDBJ whole genome shotgun (WGS) entry which is preliminary data.</text>
</comment>
<dbReference type="EMBL" id="RBVX01000009">
    <property type="protein sequence ID" value="RSL33171.1"/>
    <property type="molecule type" value="Genomic_DNA"/>
</dbReference>
<dbReference type="InterPro" id="IPR021136">
    <property type="entry name" value="Flagellar_hook_control-like_C"/>
</dbReference>
<evidence type="ECO:0000313" key="4">
    <source>
        <dbReference type="Proteomes" id="UP000275076"/>
    </source>
</evidence>
<proteinExistence type="predicted"/>
<organism evidence="3 4">
    <name type="scientific">Salibacterium salarium</name>
    <dbReference type="NCBI Taxonomy" id="284579"/>
    <lineage>
        <taxon>Bacteria</taxon>
        <taxon>Bacillati</taxon>
        <taxon>Bacillota</taxon>
        <taxon>Bacilli</taxon>
        <taxon>Bacillales</taxon>
        <taxon>Bacillaceae</taxon>
    </lineage>
</organism>
<feature type="compositionally biased region" description="Polar residues" evidence="1">
    <location>
        <begin position="270"/>
        <end position="286"/>
    </location>
</feature>
<dbReference type="Proteomes" id="UP000275076">
    <property type="component" value="Unassembled WGS sequence"/>
</dbReference>
<feature type="region of interest" description="Disordered" evidence="1">
    <location>
        <begin position="445"/>
        <end position="495"/>
    </location>
</feature>
<accession>A0A3R9WTC0</accession>
<dbReference type="OrthoDB" id="2112988at2"/>
<gene>
    <name evidence="3" type="ORF">D7Z54_11100</name>
</gene>
<feature type="region of interest" description="Disordered" evidence="1">
    <location>
        <begin position="313"/>
        <end position="332"/>
    </location>
</feature>
<reference evidence="3 4" key="1">
    <citation type="submission" date="2018-10" db="EMBL/GenBank/DDBJ databases">
        <title>Draft genome sequence of Bacillus salarius IM0101, isolated from a hypersaline soil in Inner Mongolia, China.</title>
        <authorList>
            <person name="Yamprayoonswat W."/>
            <person name="Boonvisut S."/>
            <person name="Jumpathong W."/>
            <person name="Sittihan S."/>
            <person name="Ruangsuj P."/>
            <person name="Wanthongcharoen S."/>
            <person name="Thongpramul N."/>
            <person name="Pimmason S."/>
            <person name="Yu B."/>
            <person name="Yasawong M."/>
        </authorList>
    </citation>
    <scope>NUCLEOTIDE SEQUENCE [LARGE SCALE GENOMIC DNA]</scope>
    <source>
        <strain evidence="3 4">IM0101</strain>
    </source>
</reference>
<dbReference type="PANTHER" id="PTHR37533">
    <property type="entry name" value="FLAGELLAR HOOK-LENGTH CONTROL PROTEIN"/>
    <property type="match status" value="1"/>
</dbReference>
<dbReference type="PANTHER" id="PTHR37533:SF2">
    <property type="entry name" value="FLAGELLAR HOOK-LENGTH CONTROL PROTEIN"/>
    <property type="match status" value="1"/>
</dbReference>
<feature type="region of interest" description="Disordered" evidence="1">
    <location>
        <begin position="1"/>
        <end position="32"/>
    </location>
</feature>
<sequence length="495" mass="54491">MQMQMLMQTLPTSKLSGQQASGESLELPEGEGKEGFLQLLGKAMTNEGSDGESKNAEGGNASVDELLAEFFSEGDQLIAEFGDQLKDLFEGSFDWSDEMKSIIENLPKEMQAMTDMLTGLDNEEMMEVVKESLSANSSTEKDGGLMVAIEQLLVNQMPSSVDKKGIEPLMESVKEFLSQSSEEMTDKIKAMNTEEKTFASSLTGLLAIINQAAQQSSNDSGSSGLTKQTSPEFSNSIASLVNSFTAANQKQPDTANPQKIMDQLSRWLENQSGQQNQTKSMETLVQQLKKDTSSETAAKNNYLQQLLNKGLSSSETASSKAQPPSLSTQDSTGVMAKAQQAVLHLGEGKTEQARSQEFMKQFQDLIGKSNLQSFKNGTQQLTLKLHPEHLGRLDVKLTQQNGQMTAQLLTTTKTARDMVESQIQQLRATFQQQNIQVDRIDIQQQQPSHLQQGNQGKEQQEHASEQQADSQESPVEDDNESFADMLEDLTFNEQV</sequence>
<dbReference type="CDD" id="cd17470">
    <property type="entry name" value="T3SS_Flik_C"/>
    <property type="match status" value="1"/>
</dbReference>
<evidence type="ECO:0000256" key="1">
    <source>
        <dbReference type="SAM" id="MobiDB-lite"/>
    </source>
</evidence>
<feature type="domain" description="Flagellar hook-length control protein-like C-terminal" evidence="2">
    <location>
        <begin position="370"/>
        <end position="449"/>
    </location>
</feature>
<dbReference type="Pfam" id="PF02120">
    <property type="entry name" value="Flg_hook"/>
    <property type="match status" value="1"/>
</dbReference>
<dbReference type="AlphaFoldDB" id="A0A3R9WTC0"/>
<dbReference type="InterPro" id="IPR038610">
    <property type="entry name" value="FliK-like_C_sf"/>
</dbReference>
<name>A0A3R9WTC0_9BACI</name>
<protein>
    <recommendedName>
        <fullName evidence="2">Flagellar hook-length control protein-like C-terminal domain-containing protein</fullName>
    </recommendedName>
</protein>
<dbReference type="InterPro" id="IPR052563">
    <property type="entry name" value="FliK"/>
</dbReference>
<keyword evidence="4" id="KW-1185">Reference proteome</keyword>
<feature type="compositionally biased region" description="Polar residues" evidence="1">
    <location>
        <begin position="9"/>
        <end position="20"/>
    </location>
</feature>
<feature type="compositionally biased region" description="Acidic residues" evidence="1">
    <location>
        <begin position="474"/>
        <end position="487"/>
    </location>
</feature>
<feature type="compositionally biased region" description="Polar residues" evidence="1">
    <location>
        <begin position="447"/>
        <end position="457"/>
    </location>
</feature>
<feature type="region of interest" description="Disordered" evidence="1">
    <location>
        <begin position="270"/>
        <end position="292"/>
    </location>
</feature>
<dbReference type="Gene3D" id="3.30.750.140">
    <property type="match status" value="1"/>
</dbReference>
<evidence type="ECO:0000313" key="3">
    <source>
        <dbReference type="EMBL" id="RSL33171.1"/>
    </source>
</evidence>